<evidence type="ECO:0000313" key="2">
    <source>
        <dbReference type="Proteomes" id="UP000078544"/>
    </source>
</evidence>
<proteinExistence type="predicted"/>
<comment type="caution">
    <text evidence="1">The sequence shown here is derived from an EMBL/GenBank/DDBJ whole genome shotgun (WGS) entry which is preliminary data.</text>
</comment>
<organism evidence="1 2">
    <name type="scientific">Moelleriella libera RCEF 2490</name>
    <dbReference type="NCBI Taxonomy" id="1081109"/>
    <lineage>
        <taxon>Eukaryota</taxon>
        <taxon>Fungi</taxon>
        <taxon>Dikarya</taxon>
        <taxon>Ascomycota</taxon>
        <taxon>Pezizomycotina</taxon>
        <taxon>Sordariomycetes</taxon>
        <taxon>Hypocreomycetidae</taxon>
        <taxon>Hypocreales</taxon>
        <taxon>Clavicipitaceae</taxon>
        <taxon>Moelleriella</taxon>
    </lineage>
</organism>
<dbReference type="STRING" id="1081109.A0A168CP91"/>
<dbReference type="EMBL" id="AZGY01000007">
    <property type="protein sequence ID" value="KZZ96849.1"/>
    <property type="molecule type" value="Genomic_DNA"/>
</dbReference>
<reference evidence="1 2" key="1">
    <citation type="journal article" date="2016" name="Genome Biol. Evol.">
        <title>Divergent and convergent evolution of fungal pathogenicity.</title>
        <authorList>
            <person name="Shang Y."/>
            <person name="Xiao G."/>
            <person name="Zheng P."/>
            <person name="Cen K."/>
            <person name="Zhan S."/>
            <person name="Wang C."/>
        </authorList>
    </citation>
    <scope>NUCLEOTIDE SEQUENCE [LARGE SCALE GENOMIC DNA]</scope>
    <source>
        <strain evidence="1 2">RCEF 2490</strain>
    </source>
</reference>
<evidence type="ECO:0000313" key="1">
    <source>
        <dbReference type="EMBL" id="KZZ96849.1"/>
    </source>
</evidence>
<name>A0A168CP91_9HYPO</name>
<dbReference type="Proteomes" id="UP000078544">
    <property type="component" value="Unassembled WGS sequence"/>
</dbReference>
<dbReference type="OrthoDB" id="1046782at2759"/>
<keyword evidence="2" id="KW-1185">Reference proteome</keyword>
<accession>A0A168CP91</accession>
<sequence length="309" mass="34399">MGKYVKAVHVQYDDSTNSLGGEDVNKGFGGQYVYLVPEYTSDRSQTAHAFSLLTTYQEDLCAADMSRGDGKELYRYLCAFYNGSDDWRITKLWLSRTEDTKEGDGRTADLNKNRGEDFLYLCWESEINDDGSNSAPAALSYSKEDDIRGLLGEAGVPFARISRAAADDSEECVIQAPIESILFSQSSISSHFSTTTEAKRGGEFGQGDDIRKIINTMRGMGIEDRKAIVELFPLMKVVPIPYAGEQHLMSCHDRRLHIFRSVLPPGTIFTVVMAPDAEIKKLKWKWTTRDGLDVKVRAGEKKSSDGGDL</sequence>
<dbReference type="AlphaFoldDB" id="A0A168CP91"/>
<gene>
    <name evidence="1" type="ORF">AAL_04078</name>
</gene>
<protein>
    <submittedName>
        <fullName evidence="1">Uncharacterized protein</fullName>
    </submittedName>
</protein>